<keyword evidence="2" id="KW-1185">Reference proteome</keyword>
<dbReference type="PROSITE" id="PS51257">
    <property type="entry name" value="PROKAR_LIPOPROTEIN"/>
    <property type="match status" value="1"/>
</dbReference>
<dbReference type="STRING" id="252514.A3224_04725"/>
<reference evidence="2" key="1">
    <citation type="submission" date="2016-03" db="EMBL/GenBank/DDBJ databases">
        <authorList>
            <person name="Lee Y.-S."/>
            <person name="Choi Y.-L."/>
        </authorList>
    </citation>
    <scope>NUCLEOTIDE SEQUENCE [LARGE SCALE GENOMIC DNA]</scope>
    <source>
        <strain evidence="2">DAU221</strain>
    </source>
</reference>
<protein>
    <submittedName>
        <fullName evidence="1">Uncharacterized protein</fullName>
    </submittedName>
</protein>
<dbReference type="Pfam" id="PF19795">
    <property type="entry name" value="DUF6279"/>
    <property type="match status" value="1"/>
</dbReference>
<gene>
    <name evidence="1" type="ORF">A3224_04725</name>
</gene>
<accession>A0A143HJU6</accession>
<dbReference type="InterPro" id="IPR016875">
    <property type="entry name" value="UCP028200"/>
</dbReference>
<dbReference type="Proteomes" id="UP000076077">
    <property type="component" value="Chromosome"/>
</dbReference>
<dbReference type="OrthoDB" id="5767052at2"/>
<name>A0A143HJU6_MICTH</name>
<dbReference type="KEGG" id="mthd:A3224_04725"/>
<evidence type="ECO:0000313" key="1">
    <source>
        <dbReference type="EMBL" id="AMX01978.1"/>
    </source>
</evidence>
<sequence length="288" mass="34347">MARPAAAILKRTRNFATLISTLLLLASCSSVQFAYNHLDLWMRWQLDDYVDFNAEQKAALHAALDSFHTWHRQTQLPRYADYLELLAERVEKNQLRKPHLESTEIQIQKFLHTASAQLCDLLLPLAETLTPAQIDTLEKTLRKKREESLEKWQKTPDKIQRRRNKHIRKQSKRWLGSLSLEQEQMIAAWVTQVEYNPLERNHQREIWQARFVELLRNKPEGYQAQLRNLVLYPEQLWSKDYRRIQEERQRQARRLGERILASTTEAQRAHLIRTLRKYAQDFRTLSAN</sequence>
<organism evidence="1 2">
    <name type="scientific">Microbulbifer thermotolerans</name>
    <dbReference type="NCBI Taxonomy" id="252514"/>
    <lineage>
        <taxon>Bacteria</taxon>
        <taxon>Pseudomonadati</taxon>
        <taxon>Pseudomonadota</taxon>
        <taxon>Gammaproteobacteria</taxon>
        <taxon>Cellvibrionales</taxon>
        <taxon>Microbulbiferaceae</taxon>
        <taxon>Microbulbifer</taxon>
    </lineage>
</organism>
<dbReference type="EMBL" id="CP014864">
    <property type="protein sequence ID" value="AMX01978.1"/>
    <property type="molecule type" value="Genomic_DNA"/>
</dbReference>
<dbReference type="AlphaFoldDB" id="A0A143HJU6"/>
<dbReference type="RefSeq" id="WP_067152098.1">
    <property type="nucleotide sequence ID" value="NZ_CP014864.1"/>
</dbReference>
<dbReference type="PIRSF" id="PIRSF028200">
    <property type="entry name" value="UCP028200"/>
    <property type="match status" value="1"/>
</dbReference>
<evidence type="ECO:0000313" key="2">
    <source>
        <dbReference type="Proteomes" id="UP000076077"/>
    </source>
</evidence>
<dbReference type="GeneID" id="76607353"/>
<proteinExistence type="predicted"/>